<proteinExistence type="predicted"/>
<evidence type="ECO:0000313" key="1">
    <source>
        <dbReference type="EMBL" id="EST48330.1"/>
    </source>
</evidence>
<gene>
    <name evidence="1" type="ORF">SS50377_11534</name>
    <name evidence="2" type="ORF">SS50377_23937</name>
</gene>
<dbReference type="SUPFAM" id="SSF48371">
    <property type="entry name" value="ARM repeat"/>
    <property type="match status" value="2"/>
</dbReference>
<protein>
    <submittedName>
        <fullName evidence="1">Uncharacterized protein</fullName>
    </submittedName>
</protein>
<evidence type="ECO:0000313" key="3">
    <source>
        <dbReference type="Proteomes" id="UP000018208"/>
    </source>
</evidence>
<sequence>MSDSEVDFEPESQNPSNPQLFEKHAQVLQTGSFFAVQLSLQTLLEVDFTEKKLRASFFTSNANSNLILLFRPTRFSSNINEQQLNIVIEKAYQLATKLAVDDFAIQKLSEKLELTIETIQIPQIQSVAVEFLSKIAKNPQIRTDFYSYNNIITQLLKQCVQAMFTYNVVSRVFKPVKNVPQTQVQLLNSILNAILQLANSHQYRQHFRSNSMNLLTQLLYSQNQQIKHTTTQILRKLLQVGNIHFLLPHLPHFNSLLQPSETPEFLYSASHILVKIALLGDGDRILTDSGAIQPIIQLFNVEERKIKIAACKVIIGISEQNDVINVKICDTLCLGGVISVLSEACASNFDDKTLLTLLLHALANMCCSQQCQSATRQNFRLHELLVKCISQLDSGVIRYGTLAISNVCAHSAAQKQSAGSLTTSNYFLRENAIYELFSLMMRLVERMYQFSAQEVISCLYGVAEALSTLISDAQIAQKTGIELSNIFQILVKAFKLTEDQKTRASLLKLTANLSKSAENAQIFLEHKIVDFIAFLALEAQISKFPLLQQNVCSAISTISFSAPSYRSSMNKFYGDGSVLSEFGRRGIVGVVCGFLAIDKKEKLSLSEYQTAKNAVSAVCSLSRCCRNCLLMWKEGIVEKLLYCIQIGDNEMKNEAARAIRGVRKGLQGVGECYSKILSDCGGVEGQLIGMYQ</sequence>
<dbReference type="InterPro" id="IPR016024">
    <property type="entry name" value="ARM-type_fold"/>
</dbReference>
<dbReference type="Proteomes" id="UP000018208">
    <property type="component" value="Unassembled WGS sequence"/>
</dbReference>
<dbReference type="Gene3D" id="1.25.10.10">
    <property type="entry name" value="Leucine-rich Repeat Variant"/>
    <property type="match status" value="1"/>
</dbReference>
<name>V6LUT2_9EUKA</name>
<evidence type="ECO:0000313" key="2">
    <source>
        <dbReference type="EMBL" id="KAH0574002.1"/>
    </source>
</evidence>
<dbReference type="OrthoDB" id="10252999at2759"/>
<keyword evidence="3" id="KW-1185">Reference proteome</keyword>
<dbReference type="EMBL" id="KI545993">
    <property type="protein sequence ID" value="EST48330.1"/>
    <property type="molecule type" value="Genomic_DNA"/>
</dbReference>
<dbReference type="PANTHER" id="PTHR46241">
    <property type="entry name" value="ARMADILLO REPEAT-CONTAINING PROTEIN 4 ARMC4"/>
    <property type="match status" value="1"/>
</dbReference>
<reference evidence="1 2" key="1">
    <citation type="journal article" date="2014" name="PLoS Genet.">
        <title>The Genome of Spironucleus salmonicida Highlights a Fish Pathogen Adapted to Fluctuating Environments.</title>
        <authorList>
            <person name="Xu F."/>
            <person name="Jerlstrom-Hultqvist J."/>
            <person name="Einarsson E."/>
            <person name="Astvaldsson A."/>
            <person name="Svard S.G."/>
            <person name="Andersson J.O."/>
        </authorList>
    </citation>
    <scope>NUCLEOTIDE SEQUENCE</scope>
    <source>
        <strain evidence="2">ATCC 50377</strain>
    </source>
</reference>
<dbReference type="InterPro" id="IPR011989">
    <property type="entry name" value="ARM-like"/>
</dbReference>
<dbReference type="PANTHER" id="PTHR46241:SF1">
    <property type="entry name" value="OUTER DYNEIN ARM-DOCKING COMPLEX SUBUNIT 2"/>
    <property type="match status" value="1"/>
</dbReference>
<dbReference type="EMBL" id="AUWU02000004">
    <property type="protein sequence ID" value="KAH0574002.1"/>
    <property type="molecule type" value="Genomic_DNA"/>
</dbReference>
<accession>V6LUT2</accession>
<reference evidence="2" key="2">
    <citation type="submission" date="2020-12" db="EMBL/GenBank/DDBJ databases">
        <title>New Spironucleus salmonicida genome in near-complete chromosomes.</title>
        <authorList>
            <person name="Xu F."/>
            <person name="Kurt Z."/>
            <person name="Jimenez-Gonzalez A."/>
            <person name="Astvaldsson A."/>
            <person name="Andersson J.O."/>
            <person name="Svard S.G."/>
        </authorList>
    </citation>
    <scope>NUCLEOTIDE SEQUENCE</scope>
    <source>
        <strain evidence="2">ATCC 50377</strain>
    </source>
</reference>
<dbReference type="VEuPathDB" id="GiardiaDB:SS50377_23937"/>
<organism evidence="1">
    <name type="scientific">Spironucleus salmonicida</name>
    <dbReference type="NCBI Taxonomy" id="348837"/>
    <lineage>
        <taxon>Eukaryota</taxon>
        <taxon>Metamonada</taxon>
        <taxon>Diplomonadida</taxon>
        <taxon>Hexamitidae</taxon>
        <taxon>Hexamitinae</taxon>
        <taxon>Spironucleus</taxon>
    </lineage>
</organism>
<dbReference type="AlphaFoldDB" id="V6LUT2"/>